<dbReference type="Proteomes" id="UP000572212">
    <property type="component" value="Unassembled WGS sequence"/>
</dbReference>
<feature type="signal peptide" evidence="4">
    <location>
        <begin position="1"/>
        <end position="22"/>
    </location>
</feature>
<feature type="transmembrane region" description="Helical" evidence="3">
    <location>
        <begin position="170"/>
        <end position="192"/>
    </location>
</feature>
<keyword evidence="4" id="KW-0732">Signal</keyword>
<feature type="region of interest" description="Disordered" evidence="2">
    <location>
        <begin position="224"/>
        <end position="257"/>
    </location>
</feature>
<dbReference type="Gene3D" id="3.10.310.50">
    <property type="match status" value="1"/>
</dbReference>
<organism evidence="6 7">
    <name type="scientific">Gracilibacillus halotolerans</name>
    <dbReference type="NCBI Taxonomy" id="74386"/>
    <lineage>
        <taxon>Bacteria</taxon>
        <taxon>Bacillati</taxon>
        <taxon>Bacillota</taxon>
        <taxon>Bacilli</taxon>
        <taxon>Bacillales</taxon>
        <taxon>Bacillaceae</taxon>
        <taxon>Gracilibacillus</taxon>
    </lineage>
</organism>
<keyword evidence="7" id="KW-1185">Reference proteome</keyword>
<dbReference type="InterPro" id="IPR007621">
    <property type="entry name" value="TPM_dom"/>
</dbReference>
<feature type="coiled-coil region" evidence="1">
    <location>
        <begin position="28"/>
        <end position="55"/>
    </location>
</feature>
<gene>
    <name evidence="6" type="ORF">GGQ92_002043</name>
</gene>
<keyword evidence="1" id="KW-0175">Coiled coil</keyword>
<keyword evidence="3" id="KW-0812">Transmembrane</keyword>
<dbReference type="RefSeq" id="WP_184248058.1">
    <property type="nucleotide sequence ID" value="NZ_BAAACU010000055.1"/>
</dbReference>
<dbReference type="AlphaFoldDB" id="A0A841RL78"/>
<reference evidence="6 7" key="1">
    <citation type="submission" date="2020-08" db="EMBL/GenBank/DDBJ databases">
        <title>Genomic Encyclopedia of Type Strains, Phase IV (KMG-IV): sequencing the most valuable type-strain genomes for metagenomic binning, comparative biology and taxonomic classification.</title>
        <authorList>
            <person name="Goeker M."/>
        </authorList>
    </citation>
    <scope>NUCLEOTIDE SEQUENCE [LARGE SCALE GENOMIC DNA]</scope>
    <source>
        <strain evidence="6 7">DSM 11805</strain>
    </source>
</reference>
<evidence type="ECO:0000256" key="3">
    <source>
        <dbReference type="SAM" id="Phobius"/>
    </source>
</evidence>
<feature type="chain" id="PRO_5032938148" description="TPM domain-containing protein" evidence="4">
    <location>
        <begin position="23"/>
        <end position="257"/>
    </location>
</feature>
<evidence type="ECO:0000313" key="7">
    <source>
        <dbReference type="Proteomes" id="UP000572212"/>
    </source>
</evidence>
<dbReference type="EMBL" id="JACHON010000009">
    <property type="protein sequence ID" value="MBB6513239.1"/>
    <property type="molecule type" value="Genomic_DNA"/>
</dbReference>
<name>A0A841RL78_9BACI</name>
<keyword evidence="3" id="KW-0472">Membrane</keyword>
<feature type="domain" description="TPM" evidence="5">
    <location>
        <begin position="27"/>
        <end position="152"/>
    </location>
</feature>
<evidence type="ECO:0000256" key="4">
    <source>
        <dbReference type="SAM" id="SignalP"/>
    </source>
</evidence>
<feature type="compositionally biased region" description="Gly residues" evidence="2">
    <location>
        <begin position="235"/>
        <end position="257"/>
    </location>
</feature>
<evidence type="ECO:0000313" key="6">
    <source>
        <dbReference type="EMBL" id="MBB6513239.1"/>
    </source>
</evidence>
<keyword evidence="3" id="KW-1133">Transmembrane helix</keyword>
<accession>A0A841RL78</accession>
<evidence type="ECO:0000259" key="5">
    <source>
        <dbReference type="Pfam" id="PF04536"/>
    </source>
</evidence>
<evidence type="ECO:0000256" key="2">
    <source>
        <dbReference type="SAM" id="MobiDB-lite"/>
    </source>
</evidence>
<evidence type="ECO:0000256" key="1">
    <source>
        <dbReference type="SAM" id="Coils"/>
    </source>
</evidence>
<protein>
    <recommendedName>
        <fullName evidence="5">TPM domain-containing protein</fullName>
    </recommendedName>
</protein>
<sequence length="257" mass="29217">MKKVLITLLLLFAIIPFSVMQAESKHVYDNADILTESEEQEIEQLAAQYSEEKEIQYIILTADEIHLQRRDVVKYMGDFYDEEAPGYDKPHGDTAMLTIDMENREVFLSAFGERPMNYLDDERLTQIREYITQDLTNENYLAASKKFFEKADRYLEVNPIINPDSILLKWWFQVLIAVLIGAVIVGTMVFNLGGKVTVNHQTYFDPKQSRIRNRHDRYVRKTVTRTKIPKNNSSGGSGGGGGVTGGGRSFSGSRGGF</sequence>
<comment type="caution">
    <text evidence="6">The sequence shown here is derived from an EMBL/GenBank/DDBJ whole genome shotgun (WGS) entry which is preliminary data.</text>
</comment>
<proteinExistence type="predicted"/>
<dbReference type="Pfam" id="PF04536">
    <property type="entry name" value="TPM_phosphatase"/>
    <property type="match status" value="1"/>
</dbReference>